<dbReference type="STRING" id="1448318.A0A319DT90"/>
<evidence type="ECO:0000256" key="1">
    <source>
        <dbReference type="SAM" id="MobiDB-lite"/>
    </source>
</evidence>
<proteinExistence type="predicted"/>
<gene>
    <name evidence="2" type="ORF">BO78DRAFT_437112</name>
</gene>
<accession>A0A319DT90</accession>
<evidence type="ECO:0000313" key="2">
    <source>
        <dbReference type="EMBL" id="PYI00926.1"/>
    </source>
</evidence>
<evidence type="ECO:0000313" key="3">
    <source>
        <dbReference type="Proteomes" id="UP000248423"/>
    </source>
</evidence>
<feature type="region of interest" description="Disordered" evidence="1">
    <location>
        <begin position="19"/>
        <end position="81"/>
    </location>
</feature>
<dbReference type="AlphaFoldDB" id="A0A319DT90"/>
<feature type="compositionally biased region" description="Polar residues" evidence="1">
    <location>
        <begin position="49"/>
        <end position="74"/>
    </location>
</feature>
<protein>
    <submittedName>
        <fullName evidence="2">Uncharacterized protein</fullName>
    </submittedName>
</protein>
<dbReference type="EMBL" id="KZ826430">
    <property type="protein sequence ID" value="PYI00926.1"/>
    <property type="molecule type" value="Genomic_DNA"/>
</dbReference>
<keyword evidence="3" id="KW-1185">Reference proteome</keyword>
<dbReference type="VEuPathDB" id="FungiDB:BO78DRAFT_437112"/>
<organism evidence="2 3">
    <name type="scientific">Aspergillus sclerotiicarbonarius (strain CBS 121057 / IBT 28362)</name>
    <dbReference type="NCBI Taxonomy" id="1448318"/>
    <lineage>
        <taxon>Eukaryota</taxon>
        <taxon>Fungi</taxon>
        <taxon>Dikarya</taxon>
        <taxon>Ascomycota</taxon>
        <taxon>Pezizomycotina</taxon>
        <taxon>Eurotiomycetes</taxon>
        <taxon>Eurotiomycetidae</taxon>
        <taxon>Eurotiales</taxon>
        <taxon>Aspergillaceae</taxon>
        <taxon>Aspergillus</taxon>
        <taxon>Aspergillus subgen. Circumdati</taxon>
    </lineage>
</organism>
<dbReference type="Proteomes" id="UP000248423">
    <property type="component" value="Unassembled WGS sequence"/>
</dbReference>
<sequence>MCGPSRPSSGKLIAVIFPPSSSSSSSFSSSASSASSSFSSSFSSSSSSEEYTGNTCTSYSLSFQDPNTTTSPNSNERKTKALFRISSPKTLSLFRESKGVNVRIEKYGDLTAPITSPPLYDFKVPFSGNKVGGKKEEVEVEVTLPERLELGVSERGIVGRLVRVSLFGDGDGNVDEGVDMGRGIVGYD</sequence>
<reference evidence="2 3" key="1">
    <citation type="submission" date="2018-02" db="EMBL/GenBank/DDBJ databases">
        <title>The genomes of Aspergillus section Nigri reveals drivers in fungal speciation.</title>
        <authorList>
            <consortium name="DOE Joint Genome Institute"/>
            <person name="Vesth T.C."/>
            <person name="Nybo J."/>
            <person name="Theobald S."/>
            <person name="Brandl J."/>
            <person name="Frisvad J.C."/>
            <person name="Nielsen K.F."/>
            <person name="Lyhne E.K."/>
            <person name="Kogle M.E."/>
            <person name="Kuo A."/>
            <person name="Riley R."/>
            <person name="Clum A."/>
            <person name="Nolan M."/>
            <person name="Lipzen A."/>
            <person name="Salamov A."/>
            <person name="Henrissat B."/>
            <person name="Wiebenga A."/>
            <person name="De vries R.P."/>
            <person name="Grigoriev I.V."/>
            <person name="Mortensen U.H."/>
            <person name="Andersen M.R."/>
            <person name="Baker S.E."/>
        </authorList>
    </citation>
    <scope>NUCLEOTIDE SEQUENCE [LARGE SCALE GENOMIC DNA]</scope>
    <source>
        <strain evidence="2 3">CBS 121057</strain>
    </source>
</reference>
<dbReference type="OrthoDB" id="4158189at2759"/>
<feature type="compositionally biased region" description="Low complexity" evidence="1">
    <location>
        <begin position="20"/>
        <end position="48"/>
    </location>
</feature>
<name>A0A319DT90_ASPSB</name>